<evidence type="ECO:0000313" key="3">
    <source>
        <dbReference type="EMBL" id="RGU19845.1"/>
    </source>
</evidence>
<evidence type="ECO:0000313" key="5">
    <source>
        <dbReference type="Proteomes" id="UP000283765"/>
    </source>
</evidence>
<keyword evidence="1" id="KW-0175">Coiled coil</keyword>
<dbReference type="EMBL" id="QSTI01000037">
    <property type="protein sequence ID" value="RGM44036.1"/>
    <property type="molecule type" value="Genomic_DNA"/>
</dbReference>
<name>A0A3E4WP05_9FIRM</name>
<proteinExistence type="predicted"/>
<protein>
    <submittedName>
        <fullName evidence="2">Uncharacterized protein</fullName>
    </submittedName>
</protein>
<comment type="caution">
    <text evidence="2">The sequence shown here is derived from an EMBL/GenBank/DDBJ whole genome shotgun (WGS) entry which is preliminary data.</text>
</comment>
<evidence type="ECO:0000313" key="2">
    <source>
        <dbReference type="EMBL" id="RGM44036.1"/>
    </source>
</evidence>
<dbReference type="AlphaFoldDB" id="A0A3E4WP05"/>
<gene>
    <name evidence="3" type="ORF">DWW89_14800</name>
    <name evidence="2" type="ORF">DXC13_14630</name>
</gene>
<accession>A0A3E4WP05</accession>
<dbReference type="RefSeq" id="WP_117715596.1">
    <property type="nucleotide sequence ID" value="NZ_QRXR01000034.1"/>
</dbReference>
<organism evidence="2 4">
    <name type="scientific">Agathobacter rectalis</name>
    <dbReference type="NCBI Taxonomy" id="39491"/>
    <lineage>
        <taxon>Bacteria</taxon>
        <taxon>Bacillati</taxon>
        <taxon>Bacillota</taxon>
        <taxon>Clostridia</taxon>
        <taxon>Lachnospirales</taxon>
        <taxon>Lachnospiraceae</taxon>
        <taxon>Agathobacter</taxon>
    </lineage>
</organism>
<evidence type="ECO:0000313" key="4">
    <source>
        <dbReference type="Proteomes" id="UP000260717"/>
    </source>
</evidence>
<dbReference type="EMBL" id="QRXR01000034">
    <property type="protein sequence ID" value="RGU19845.1"/>
    <property type="molecule type" value="Genomic_DNA"/>
</dbReference>
<evidence type="ECO:0000256" key="1">
    <source>
        <dbReference type="SAM" id="Coils"/>
    </source>
</evidence>
<reference evidence="4 5" key="1">
    <citation type="submission" date="2018-08" db="EMBL/GenBank/DDBJ databases">
        <title>A genome reference for cultivated species of the human gut microbiota.</title>
        <authorList>
            <person name="Zou Y."/>
            <person name="Xue W."/>
            <person name="Luo G."/>
        </authorList>
    </citation>
    <scope>NUCLEOTIDE SEQUENCE [LARGE SCALE GENOMIC DNA]</scope>
    <source>
        <strain evidence="3 5">AF17-27</strain>
        <strain evidence="2 4">OM08-12AT</strain>
    </source>
</reference>
<dbReference type="Proteomes" id="UP000283765">
    <property type="component" value="Unassembled WGS sequence"/>
</dbReference>
<dbReference type="Proteomes" id="UP000260717">
    <property type="component" value="Unassembled WGS sequence"/>
</dbReference>
<feature type="coiled-coil region" evidence="1">
    <location>
        <begin position="387"/>
        <end position="421"/>
    </location>
</feature>
<sequence length="559" mass="65753">MGKDQVDYNELEKMVDNWIPELLKMEIPRYSFIFHCNCAYVDAAIETGCFFSSSESSERYLVFALNYLTHLAYKYLQEEDVFLYEVNYLVYEYTYKLLMEAYKYAELCDIFPKAHNSKASFSKEGDLVIVNEEELCRESMQQYEYYLLRKPLHYILQYGCGRTAKADIEKRQMAIFELFSSYWNENVWNVDFEPYSAMEGGGLRSYLMMTAVKRYILLYDADFKVRKLRWTQLMICFSCKGASQIRTMIPTDNDEFYQQALEDCIYKPLGKGNYPKANLADAPIIRTKDGCMFVNPFILLFNNSVDTQFLNYLRRHDNKRFLHIKDKIKERCIPEVESWLDSRIKGLYKISNFELKIPGTKSKRELDLLVCDSIGNAIYLEFKHFYLPESYSEKRNLDRELEEAQRKMKDQLYAIKENSEEVKYLLKSGCKINKIDGIIVSYLYTGTDVAISDEYPIISLLTVKEAIRNATSINEIYGLCQKSEQKYACVPLVKKTVIREYAKMKFQITKKVFDPVFEKKANERIFDHVAKSIDAGIVLRRVRYKELNLSDIVNEDKDL</sequence>